<evidence type="ECO:0000313" key="3">
    <source>
        <dbReference type="EMBL" id="MCQ4922647.1"/>
    </source>
</evidence>
<comment type="caution">
    <text evidence="3">The sequence shown here is derived from an EMBL/GenBank/DDBJ whole genome shotgun (WGS) entry which is preliminary data.</text>
</comment>
<proteinExistence type="predicted"/>
<sequence>MDANERRQEILNILELAEGPIKGTDLSEQLEVSRQVIVQDIAILRARGENILATPQGYLIPKIHEKRRLTKTIVCTHKNNIELEEELRTIVDLGGRVIDVIVEHPLYGEIKSQLQIGSRHDLELFIDSLETTKAEPLSSLTGGVHLHTIEVDDEDTLRRIKEVLLEKKYLIKED</sequence>
<dbReference type="PIRSF" id="PIRSF037847">
    <property type="entry name" value="NiaR"/>
    <property type="match status" value="1"/>
</dbReference>
<organism evidence="3 4">
    <name type="scientific">Tissierella carlieri</name>
    <dbReference type="NCBI Taxonomy" id="689904"/>
    <lineage>
        <taxon>Bacteria</taxon>
        <taxon>Bacillati</taxon>
        <taxon>Bacillota</taxon>
        <taxon>Tissierellia</taxon>
        <taxon>Tissierellales</taxon>
        <taxon>Tissierellaceae</taxon>
        <taxon>Tissierella</taxon>
    </lineage>
</organism>
<evidence type="ECO:0000259" key="2">
    <source>
        <dbReference type="Pfam" id="PF08279"/>
    </source>
</evidence>
<feature type="domain" description="Helix-turn-helix type 11" evidence="2">
    <location>
        <begin position="6"/>
        <end position="58"/>
    </location>
</feature>
<keyword evidence="4" id="KW-1185">Reference proteome</keyword>
<dbReference type="EMBL" id="JANGAC010000003">
    <property type="protein sequence ID" value="MCQ4922647.1"/>
    <property type="molecule type" value="Genomic_DNA"/>
</dbReference>
<dbReference type="PANTHER" id="PTHR40068:SF1">
    <property type="entry name" value="TRANSCRIPTION REPRESSOR NIAR-RELATED"/>
    <property type="match status" value="1"/>
</dbReference>
<dbReference type="Proteomes" id="UP001524478">
    <property type="component" value="Unassembled WGS sequence"/>
</dbReference>
<dbReference type="Pfam" id="PF02829">
    <property type="entry name" value="3H"/>
    <property type="match status" value="1"/>
</dbReference>
<feature type="domain" description="3H" evidence="1">
    <location>
        <begin position="73"/>
        <end position="170"/>
    </location>
</feature>
<reference evidence="3 4" key="1">
    <citation type="submission" date="2022-06" db="EMBL/GenBank/DDBJ databases">
        <title>Isolation of gut microbiota from human fecal samples.</title>
        <authorList>
            <person name="Pamer E.G."/>
            <person name="Barat B."/>
            <person name="Waligurski E."/>
            <person name="Medina S."/>
            <person name="Paddock L."/>
            <person name="Mostad J."/>
        </authorList>
    </citation>
    <scope>NUCLEOTIDE SEQUENCE [LARGE SCALE GENOMIC DNA]</scope>
    <source>
        <strain evidence="3 4">DFI.7.95</strain>
    </source>
</reference>
<gene>
    <name evidence="3" type="ORF">NE686_06105</name>
</gene>
<accession>A0ABT1S853</accession>
<dbReference type="PANTHER" id="PTHR40068">
    <property type="entry name" value="TRANSCRIPTION REPRESSOR NIAR-RELATED"/>
    <property type="match status" value="1"/>
</dbReference>
<dbReference type="InterPro" id="IPR026043">
    <property type="entry name" value="NadR"/>
</dbReference>
<dbReference type="InterPro" id="IPR013196">
    <property type="entry name" value="HTH_11"/>
</dbReference>
<name>A0ABT1S853_9FIRM</name>
<dbReference type="InterPro" id="IPR004173">
    <property type="entry name" value="3H_domain"/>
</dbReference>
<dbReference type="Pfam" id="PF08279">
    <property type="entry name" value="HTH_11"/>
    <property type="match status" value="1"/>
</dbReference>
<protein>
    <submittedName>
        <fullName evidence="3">Transcription repressor NadR</fullName>
    </submittedName>
</protein>
<dbReference type="RefSeq" id="WP_216558046.1">
    <property type="nucleotide sequence ID" value="NZ_JAHLOH010000027.1"/>
</dbReference>
<evidence type="ECO:0000259" key="1">
    <source>
        <dbReference type="Pfam" id="PF02829"/>
    </source>
</evidence>
<evidence type="ECO:0000313" key="4">
    <source>
        <dbReference type="Proteomes" id="UP001524478"/>
    </source>
</evidence>